<dbReference type="Proteomes" id="UP000824089">
    <property type="component" value="Unassembled WGS sequence"/>
</dbReference>
<dbReference type="EMBL" id="DVMM01000104">
    <property type="protein sequence ID" value="HIU29670.1"/>
    <property type="molecule type" value="Genomic_DNA"/>
</dbReference>
<accession>A0A9D1I9Y4</accession>
<dbReference type="GO" id="GO:0061522">
    <property type="term" value="F:1,4-dihydroxy-2-naphthoyl-CoA thioesterase activity"/>
    <property type="evidence" value="ECO:0007669"/>
    <property type="project" value="TreeGrafter"/>
</dbReference>
<dbReference type="Pfam" id="PF03061">
    <property type="entry name" value="4HBT"/>
    <property type="match status" value="1"/>
</dbReference>
<reference evidence="3" key="1">
    <citation type="submission" date="2020-10" db="EMBL/GenBank/DDBJ databases">
        <authorList>
            <person name="Gilroy R."/>
        </authorList>
    </citation>
    <scope>NUCLEOTIDE SEQUENCE</scope>
    <source>
        <strain evidence="3">CHK195-4489</strain>
    </source>
</reference>
<evidence type="ECO:0000256" key="1">
    <source>
        <dbReference type="ARBA" id="ARBA00022801"/>
    </source>
</evidence>
<dbReference type="GO" id="GO:0005829">
    <property type="term" value="C:cytosol"/>
    <property type="evidence" value="ECO:0007669"/>
    <property type="project" value="TreeGrafter"/>
</dbReference>
<evidence type="ECO:0000313" key="3">
    <source>
        <dbReference type="EMBL" id="HIU29670.1"/>
    </source>
</evidence>
<dbReference type="InterPro" id="IPR029069">
    <property type="entry name" value="HotDog_dom_sf"/>
</dbReference>
<proteinExistence type="predicted"/>
<gene>
    <name evidence="3" type="ORF">IAD50_05175</name>
</gene>
<feature type="domain" description="Thioesterase" evidence="2">
    <location>
        <begin position="51"/>
        <end position="127"/>
    </location>
</feature>
<dbReference type="Gene3D" id="3.10.129.10">
    <property type="entry name" value="Hotdog Thioesterase"/>
    <property type="match status" value="1"/>
</dbReference>
<evidence type="ECO:0000259" key="2">
    <source>
        <dbReference type="Pfam" id="PF03061"/>
    </source>
</evidence>
<organism evidence="3 4">
    <name type="scientific">Candidatus Egerieisoma faecipullorum</name>
    <dbReference type="NCBI Taxonomy" id="2840963"/>
    <lineage>
        <taxon>Bacteria</taxon>
        <taxon>Bacillati</taxon>
        <taxon>Bacillota</taxon>
        <taxon>Clostridia</taxon>
        <taxon>Eubacteriales</taxon>
        <taxon>Clostridiaceae</taxon>
        <taxon>Clostridiaceae incertae sedis</taxon>
        <taxon>Candidatus Egerieisoma</taxon>
    </lineage>
</organism>
<dbReference type="AlphaFoldDB" id="A0A9D1I9Y4"/>
<comment type="caution">
    <text evidence="3">The sequence shown here is derived from an EMBL/GenBank/DDBJ whole genome shotgun (WGS) entry which is preliminary data.</text>
</comment>
<dbReference type="NCBIfam" id="TIGR00369">
    <property type="entry name" value="unchar_dom_1"/>
    <property type="match status" value="1"/>
</dbReference>
<dbReference type="InterPro" id="IPR006683">
    <property type="entry name" value="Thioestr_dom"/>
</dbReference>
<dbReference type="CDD" id="cd03443">
    <property type="entry name" value="PaaI_thioesterase"/>
    <property type="match status" value="1"/>
</dbReference>
<keyword evidence="1" id="KW-0378">Hydrolase</keyword>
<dbReference type="PANTHER" id="PTHR43240:SF1">
    <property type="entry name" value="BLR5584 PROTEIN"/>
    <property type="match status" value="1"/>
</dbReference>
<dbReference type="PANTHER" id="PTHR43240">
    <property type="entry name" value="1,4-DIHYDROXY-2-NAPHTHOYL-COA THIOESTERASE 1"/>
    <property type="match status" value="1"/>
</dbReference>
<reference evidence="3" key="2">
    <citation type="journal article" date="2021" name="PeerJ">
        <title>Extensive microbial diversity within the chicken gut microbiome revealed by metagenomics and culture.</title>
        <authorList>
            <person name="Gilroy R."/>
            <person name="Ravi A."/>
            <person name="Getino M."/>
            <person name="Pursley I."/>
            <person name="Horton D.L."/>
            <person name="Alikhan N.F."/>
            <person name="Baker D."/>
            <person name="Gharbi K."/>
            <person name="Hall N."/>
            <person name="Watson M."/>
            <person name="Adriaenssens E.M."/>
            <person name="Foster-Nyarko E."/>
            <person name="Jarju S."/>
            <person name="Secka A."/>
            <person name="Antonio M."/>
            <person name="Oren A."/>
            <person name="Chaudhuri R.R."/>
            <person name="La Ragione R."/>
            <person name="Hildebrand F."/>
            <person name="Pallen M.J."/>
        </authorList>
    </citation>
    <scope>NUCLEOTIDE SEQUENCE</scope>
    <source>
        <strain evidence="3">CHK195-4489</strain>
    </source>
</reference>
<protein>
    <submittedName>
        <fullName evidence="3">PaaI family thioesterase</fullName>
    </submittedName>
</protein>
<name>A0A9D1I9Y4_9CLOT</name>
<dbReference type="InterPro" id="IPR003736">
    <property type="entry name" value="PAAI_dom"/>
</dbReference>
<sequence length="162" mass="17515">MKQINPEHLDALLALINASPFFKLLDMKVCELRKGYSKITVALDRKHLNPFGGVHGGVYASVIDTAAYWAAYCEMEENAGYTSVDLSVNNLSMMKEGVMIAEGQTIRIGRSICLCQAAVTDAAGKLIAHGTSKLMVLQGKQSVSQAVQAMKAPALPPKYIEL</sequence>
<evidence type="ECO:0000313" key="4">
    <source>
        <dbReference type="Proteomes" id="UP000824089"/>
    </source>
</evidence>
<dbReference type="SUPFAM" id="SSF54637">
    <property type="entry name" value="Thioesterase/thiol ester dehydrase-isomerase"/>
    <property type="match status" value="1"/>
</dbReference>